<dbReference type="RefSeq" id="WP_407865533.1">
    <property type="nucleotide sequence ID" value="NZ_BAAFZP010000001.1"/>
</dbReference>
<proteinExistence type="predicted"/>
<reference evidence="2 3" key="1">
    <citation type="submission" date="2024-10" db="EMBL/GenBank/DDBJ databases">
        <title>Isolation, draft genome sequencing and identification of Phyllobacterium sp. NSA23, isolated from leaf soil.</title>
        <authorList>
            <person name="Akita H."/>
        </authorList>
    </citation>
    <scope>NUCLEOTIDE SEQUENCE [LARGE SCALE GENOMIC DNA]</scope>
    <source>
        <strain evidence="2 3">NSA23</strain>
    </source>
</reference>
<feature type="domain" description="N-acetyltransferase" evidence="1">
    <location>
        <begin position="36"/>
        <end position="181"/>
    </location>
</feature>
<comment type="caution">
    <text evidence="2">The sequence shown here is derived from an EMBL/GenBank/DDBJ whole genome shotgun (WGS) entry which is preliminary data.</text>
</comment>
<keyword evidence="3" id="KW-1185">Reference proteome</keyword>
<dbReference type="Proteomes" id="UP001628091">
    <property type="component" value="Unassembled WGS sequence"/>
</dbReference>
<dbReference type="PANTHER" id="PTHR43441:SF2">
    <property type="entry name" value="FAMILY ACETYLTRANSFERASE, PUTATIVE (AFU_ORTHOLOGUE AFUA_7G00850)-RELATED"/>
    <property type="match status" value="1"/>
</dbReference>
<gene>
    <name evidence="2" type="ORF">PPNSA23_29560</name>
</gene>
<evidence type="ECO:0000313" key="2">
    <source>
        <dbReference type="EMBL" id="GAB1583013.1"/>
    </source>
</evidence>
<dbReference type="EMBL" id="BAAFZP010000001">
    <property type="protein sequence ID" value="GAB1583013.1"/>
    <property type="molecule type" value="Genomic_DNA"/>
</dbReference>
<dbReference type="PROSITE" id="PS51186">
    <property type="entry name" value="GNAT"/>
    <property type="match status" value="1"/>
</dbReference>
<dbReference type="SUPFAM" id="SSF55729">
    <property type="entry name" value="Acyl-CoA N-acyltransferases (Nat)"/>
    <property type="match status" value="1"/>
</dbReference>
<accession>A0ABQ0H259</accession>
<organism evidence="2 3">
    <name type="scientific">Phyllobacterium phragmitis</name>
    <dbReference type="NCBI Taxonomy" id="2670329"/>
    <lineage>
        <taxon>Bacteria</taxon>
        <taxon>Pseudomonadati</taxon>
        <taxon>Pseudomonadota</taxon>
        <taxon>Alphaproteobacteria</taxon>
        <taxon>Hyphomicrobiales</taxon>
        <taxon>Phyllobacteriaceae</taxon>
        <taxon>Phyllobacterium</taxon>
    </lineage>
</organism>
<protein>
    <submittedName>
        <fullName evidence="2">GNAT family protein</fullName>
    </submittedName>
</protein>
<dbReference type="Pfam" id="PF13302">
    <property type="entry name" value="Acetyltransf_3"/>
    <property type="match status" value="1"/>
</dbReference>
<dbReference type="InterPro" id="IPR051908">
    <property type="entry name" value="Ribosomal_N-acetyltransferase"/>
</dbReference>
<dbReference type="InterPro" id="IPR016181">
    <property type="entry name" value="Acyl_CoA_acyltransferase"/>
</dbReference>
<evidence type="ECO:0000259" key="1">
    <source>
        <dbReference type="PROSITE" id="PS51186"/>
    </source>
</evidence>
<name>A0ABQ0H259_9HYPH</name>
<sequence length="227" mass="25992">MKDLKNWTTRPVPERKVLEGAYVRLEPLDAANHGDGLFEASSVPDADTRFTWLFEDAPADRAAFQPWLEKVQASNDPLFFAVIDKASGKVAGRQALMRIDPVHGVAEIGSIYWGPLIARKAAATEAQFLFARYVFDDLGYRRYEWKCNNENEPSKRAAERFGFTFEGIFRQHMVAKGRNRDTAWFSIIDGEWPALREAYEKWLAADNFDADGRQKKRLEELRAELSN</sequence>
<dbReference type="PANTHER" id="PTHR43441">
    <property type="entry name" value="RIBOSOMAL-PROTEIN-SERINE ACETYLTRANSFERASE"/>
    <property type="match status" value="1"/>
</dbReference>
<evidence type="ECO:0000313" key="3">
    <source>
        <dbReference type="Proteomes" id="UP001628091"/>
    </source>
</evidence>
<dbReference type="InterPro" id="IPR000182">
    <property type="entry name" value="GNAT_dom"/>
</dbReference>
<dbReference type="Gene3D" id="3.40.630.30">
    <property type="match status" value="1"/>
</dbReference>